<dbReference type="GO" id="GO:0016788">
    <property type="term" value="F:hydrolase activity, acting on ester bonds"/>
    <property type="evidence" value="ECO:0007669"/>
    <property type="project" value="InterPro"/>
</dbReference>
<dbReference type="PANTHER" id="PTHR22835:SF517">
    <property type="entry name" value="GDSL-LIKE LIPASE_ACYLHYDROLASE FAMILY PROTEIN, EXPRESSED"/>
    <property type="match status" value="1"/>
</dbReference>
<evidence type="ECO:0000256" key="2">
    <source>
        <dbReference type="ARBA" id="ARBA00022729"/>
    </source>
</evidence>
<keyword evidence="4" id="KW-0325">Glycoprotein</keyword>
<evidence type="ECO:0000256" key="5">
    <source>
        <dbReference type="SAM" id="SignalP"/>
    </source>
</evidence>
<sequence length="420" mass="46928">MGAQIFSLVAALILCFAVVSLSSTFTENNPIRIVSDGPREFQSSDAFSTVDDIHDLEDASILSRTSIKAIYQFGDSISDTGNLIHENPLFKYAKLPYGLTFFRTPTGRPSDGLLMIDYLTKFLNMPFLDPYLKKDGNFSHGVNFAVAGAPALNTSTFAMKNIATSNVTNSSLLVQLDWFKSHLKSVCSTESECKGKLANSLFMMGEIGGNDYNWAFFQKEDFSKGYQMVPEVVQVIKYSVKEVINLGAIRIIVPGNFPIGCMAIYRALYKTNDSRKYNELQCLKNFNQFAKFHNKKLQQAIRELQKDHPHVTIVYADYFSAFNEILKHAISIGFDKDATQRVCCGIGNNEFNFDMKRMCGNDGVVACEHPNQSIFWDGIHLTQHAYQLMAKCMPKCAFPPLNNMMICCTCGLVALCSTLA</sequence>
<dbReference type="InterPro" id="IPR035669">
    <property type="entry name" value="SGNH_plant_lipase-like"/>
</dbReference>
<accession>A0A803M8E1</accession>
<evidence type="ECO:0000256" key="4">
    <source>
        <dbReference type="ARBA" id="ARBA00023180"/>
    </source>
</evidence>
<organism evidence="6 7">
    <name type="scientific">Chenopodium quinoa</name>
    <name type="common">Quinoa</name>
    <dbReference type="NCBI Taxonomy" id="63459"/>
    <lineage>
        <taxon>Eukaryota</taxon>
        <taxon>Viridiplantae</taxon>
        <taxon>Streptophyta</taxon>
        <taxon>Embryophyta</taxon>
        <taxon>Tracheophyta</taxon>
        <taxon>Spermatophyta</taxon>
        <taxon>Magnoliopsida</taxon>
        <taxon>eudicotyledons</taxon>
        <taxon>Gunneridae</taxon>
        <taxon>Pentapetalae</taxon>
        <taxon>Caryophyllales</taxon>
        <taxon>Chenopodiaceae</taxon>
        <taxon>Chenopodioideae</taxon>
        <taxon>Atripliceae</taxon>
        <taxon>Chenopodium</taxon>
    </lineage>
</organism>
<protein>
    <submittedName>
        <fullName evidence="6">Uncharacterized protein</fullName>
    </submittedName>
</protein>
<dbReference type="Gramene" id="AUR62025167-RA">
    <property type="protein sequence ID" value="AUR62025167-RA:cds"/>
    <property type="gene ID" value="AUR62025167"/>
</dbReference>
<dbReference type="InterPro" id="IPR001087">
    <property type="entry name" value="GDSL"/>
</dbReference>
<reference evidence="6" key="2">
    <citation type="submission" date="2021-03" db="UniProtKB">
        <authorList>
            <consortium name="EnsemblPlants"/>
        </authorList>
    </citation>
    <scope>IDENTIFICATION</scope>
</reference>
<dbReference type="EnsemblPlants" id="AUR62025167-RA">
    <property type="protein sequence ID" value="AUR62025167-RA:cds"/>
    <property type="gene ID" value="AUR62025167"/>
</dbReference>
<keyword evidence="7" id="KW-1185">Reference proteome</keyword>
<comment type="similarity">
    <text evidence="1">Belongs to the 'GDSL' lipolytic enzyme family.</text>
</comment>
<feature type="signal peptide" evidence="5">
    <location>
        <begin position="1"/>
        <end position="22"/>
    </location>
</feature>
<proteinExistence type="inferred from homology"/>
<feature type="chain" id="PRO_5030545787" evidence="5">
    <location>
        <begin position="23"/>
        <end position="420"/>
    </location>
</feature>
<evidence type="ECO:0000313" key="6">
    <source>
        <dbReference type="EnsemblPlants" id="AUR62025167-RA:cds"/>
    </source>
</evidence>
<dbReference type="CDD" id="cd01837">
    <property type="entry name" value="SGNH_plant_lipase_like"/>
    <property type="match status" value="1"/>
</dbReference>
<reference evidence="6" key="1">
    <citation type="journal article" date="2017" name="Nature">
        <title>The genome of Chenopodium quinoa.</title>
        <authorList>
            <person name="Jarvis D.E."/>
            <person name="Ho Y.S."/>
            <person name="Lightfoot D.J."/>
            <person name="Schmoeckel S.M."/>
            <person name="Li B."/>
            <person name="Borm T.J.A."/>
            <person name="Ohyanagi H."/>
            <person name="Mineta K."/>
            <person name="Michell C.T."/>
            <person name="Saber N."/>
            <person name="Kharbatia N.M."/>
            <person name="Rupper R.R."/>
            <person name="Sharp A.R."/>
            <person name="Dally N."/>
            <person name="Boughton B.A."/>
            <person name="Woo Y.H."/>
            <person name="Gao G."/>
            <person name="Schijlen E.G.W.M."/>
            <person name="Guo X."/>
            <person name="Momin A.A."/>
            <person name="Negrao S."/>
            <person name="Al-Babili S."/>
            <person name="Gehring C."/>
            <person name="Roessner U."/>
            <person name="Jung C."/>
            <person name="Murphy K."/>
            <person name="Arold S.T."/>
            <person name="Gojobori T."/>
            <person name="van der Linden C.G."/>
            <person name="van Loo E.N."/>
            <person name="Jellen E.N."/>
            <person name="Maughan P.J."/>
            <person name="Tester M."/>
        </authorList>
    </citation>
    <scope>NUCLEOTIDE SEQUENCE [LARGE SCALE GENOMIC DNA]</scope>
    <source>
        <strain evidence="6">cv. PI 614886</strain>
    </source>
</reference>
<dbReference type="Pfam" id="PF00657">
    <property type="entry name" value="Lipase_GDSL"/>
    <property type="match status" value="1"/>
</dbReference>
<dbReference type="OMA" id="PYLAMNR"/>
<name>A0A803M8E1_CHEQI</name>
<dbReference type="AlphaFoldDB" id="A0A803M8E1"/>
<evidence type="ECO:0000313" key="7">
    <source>
        <dbReference type="Proteomes" id="UP000596660"/>
    </source>
</evidence>
<keyword evidence="2 5" id="KW-0732">Signal</keyword>
<keyword evidence="3" id="KW-0378">Hydrolase</keyword>
<evidence type="ECO:0000256" key="3">
    <source>
        <dbReference type="ARBA" id="ARBA00022801"/>
    </source>
</evidence>
<dbReference type="SUPFAM" id="SSF52266">
    <property type="entry name" value="SGNH hydrolase"/>
    <property type="match status" value="1"/>
</dbReference>
<dbReference type="Gene3D" id="3.40.50.1110">
    <property type="entry name" value="SGNH hydrolase"/>
    <property type="match status" value="1"/>
</dbReference>
<dbReference type="Proteomes" id="UP000596660">
    <property type="component" value="Unplaced"/>
</dbReference>
<evidence type="ECO:0000256" key="1">
    <source>
        <dbReference type="ARBA" id="ARBA00008668"/>
    </source>
</evidence>
<dbReference type="PANTHER" id="PTHR22835">
    <property type="entry name" value="ZINC FINGER FYVE DOMAIN CONTAINING PROTEIN"/>
    <property type="match status" value="1"/>
</dbReference>
<dbReference type="InterPro" id="IPR036514">
    <property type="entry name" value="SGNH_hydro_sf"/>
</dbReference>